<evidence type="ECO:0000256" key="5">
    <source>
        <dbReference type="ARBA" id="ARBA00023136"/>
    </source>
</evidence>
<evidence type="ECO:0000256" key="6">
    <source>
        <dbReference type="ARBA" id="ARBA00037968"/>
    </source>
</evidence>
<organism evidence="9 10">
    <name type="scientific">Elasticomyces elasticus</name>
    <dbReference type="NCBI Taxonomy" id="574655"/>
    <lineage>
        <taxon>Eukaryota</taxon>
        <taxon>Fungi</taxon>
        <taxon>Dikarya</taxon>
        <taxon>Ascomycota</taxon>
        <taxon>Pezizomycotina</taxon>
        <taxon>Dothideomycetes</taxon>
        <taxon>Dothideomycetidae</taxon>
        <taxon>Mycosphaerellales</taxon>
        <taxon>Teratosphaeriaceae</taxon>
        <taxon>Elasticomyces</taxon>
    </lineage>
</organism>
<comment type="caution">
    <text evidence="9">The sequence shown here is derived from an EMBL/GenBank/DDBJ whole genome shotgun (WGS) entry which is preliminary data.</text>
</comment>
<feature type="transmembrane region" description="Helical" evidence="8">
    <location>
        <begin position="208"/>
        <end position="227"/>
    </location>
</feature>
<comment type="similarity">
    <text evidence="6">Belongs to the major facilitator superfamily. Allantoate permease family.</text>
</comment>
<gene>
    <name evidence="9" type="ORF">LTR97_001523</name>
</gene>
<sequence length="554" mass="60742">MPNASTANDIEMASSTDRKPADVNMETIEAVSAHEPHNSGRDKAAQLLKEAGHSVVVSPEDNKRILRKIDLAIMPIILVVYALQSLDKTALSYASVFGLIDDTNLKGLEFSWLGAIVYVAQLVWQPLVAYFLVKFPLGKVRVLHPFCATMVLCWGITLCGMSAAHNFGGLMAARFILGSFEASVAPTFIALVQMWYRRSEQTNRNAAWYSMLGVVNIFGSLLSYGLAHIKSDVLHSYQIIFLFCGCLTVAFSVVVFIFLPDSPMSARFLTTDDKLIAVERLRMNQQGIASGEWRWDHVKDCLLDGKTWLWVSLLTAISIPSGGISTFGPLIVKSFGFDSFTTILFNMPFGAVQMVATIGGAIAATKYKAKSPILAILCIPPIIGISLLLNIEYIPKNRGLLLFAYYITSVYPAISPLIYSWSGQNTAGDTKRKVTTGMLFIGASAGNIIGPNLYKPSEAPHYTRGLRSNLALFCVIIILVGLGVAWIRVLNRRHAAERVRMGKSAQVVDLSMESNKTLAKHDNAVNDGKTAGTVGDKAFDDVTDLRNEDFIYVY</sequence>
<feature type="transmembrane region" description="Helical" evidence="8">
    <location>
        <begin position="372"/>
        <end position="391"/>
    </location>
</feature>
<evidence type="ECO:0008006" key="11">
    <source>
        <dbReference type="Google" id="ProtNLM"/>
    </source>
</evidence>
<dbReference type="Pfam" id="PF07690">
    <property type="entry name" value="MFS_1"/>
    <property type="match status" value="1"/>
</dbReference>
<dbReference type="EMBL" id="JAVRQU010000002">
    <property type="protein sequence ID" value="KAK5706533.1"/>
    <property type="molecule type" value="Genomic_DNA"/>
</dbReference>
<feature type="transmembrane region" description="Helical" evidence="8">
    <location>
        <begin position="145"/>
        <end position="163"/>
    </location>
</feature>
<evidence type="ECO:0000256" key="4">
    <source>
        <dbReference type="ARBA" id="ARBA00022989"/>
    </source>
</evidence>
<feature type="transmembrane region" description="Helical" evidence="8">
    <location>
        <begin position="239"/>
        <end position="259"/>
    </location>
</feature>
<keyword evidence="5 8" id="KW-0472">Membrane</keyword>
<evidence type="ECO:0000313" key="10">
    <source>
        <dbReference type="Proteomes" id="UP001310594"/>
    </source>
</evidence>
<comment type="subcellular location">
    <subcellularLocation>
        <location evidence="1">Membrane</location>
        <topology evidence="1">Multi-pass membrane protein</topology>
    </subcellularLocation>
</comment>
<feature type="transmembrane region" description="Helical" evidence="8">
    <location>
        <begin position="110"/>
        <end position="133"/>
    </location>
</feature>
<dbReference type="FunFam" id="1.20.1250.20:FF:000064">
    <property type="entry name" value="MFS allantoate transporter"/>
    <property type="match status" value="1"/>
</dbReference>
<feature type="transmembrane region" description="Helical" evidence="8">
    <location>
        <begin position="69"/>
        <end position="86"/>
    </location>
</feature>
<accession>A0AAN7WCF2</accession>
<keyword evidence="3 8" id="KW-0812">Transmembrane</keyword>
<proteinExistence type="inferred from homology"/>
<dbReference type="GO" id="GO:0022857">
    <property type="term" value="F:transmembrane transporter activity"/>
    <property type="evidence" value="ECO:0007669"/>
    <property type="project" value="InterPro"/>
</dbReference>
<feature type="transmembrane region" description="Helical" evidence="8">
    <location>
        <begin position="470"/>
        <end position="491"/>
    </location>
</feature>
<dbReference type="InterPro" id="IPR036259">
    <property type="entry name" value="MFS_trans_sf"/>
</dbReference>
<keyword evidence="2" id="KW-0813">Transport</keyword>
<dbReference type="SUPFAM" id="SSF103473">
    <property type="entry name" value="MFS general substrate transporter"/>
    <property type="match status" value="1"/>
</dbReference>
<feature type="transmembrane region" description="Helical" evidence="8">
    <location>
        <begin position="434"/>
        <end position="450"/>
    </location>
</feature>
<feature type="transmembrane region" description="Helical" evidence="8">
    <location>
        <begin position="403"/>
        <end position="422"/>
    </location>
</feature>
<dbReference type="AlphaFoldDB" id="A0AAN7WCF2"/>
<dbReference type="PANTHER" id="PTHR43791">
    <property type="entry name" value="PERMEASE-RELATED"/>
    <property type="match status" value="1"/>
</dbReference>
<evidence type="ECO:0000256" key="1">
    <source>
        <dbReference type="ARBA" id="ARBA00004141"/>
    </source>
</evidence>
<keyword evidence="4 8" id="KW-1133">Transmembrane helix</keyword>
<evidence type="ECO:0000256" key="3">
    <source>
        <dbReference type="ARBA" id="ARBA00022692"/>
    </source>
</evidence>
<name>A0AAN7WCF2_9PEZI</name>
<protein>
    <recommendedName>
        <fullName evidence="11">Major facilitator superfamily (MFS) profile domain-containing protein</fullName>
    </recommendedName>
</protein>
<dbReference type="PANTHER" id="PTHR43791:SF59">
    <property type="entry name" value="TRANSPORTER, PUTATIVE (AFU_ORTHOLOGUE AFUA_1G06550)-RELATED"/>
    <property type="match status" value="1"/>
</dbReference>
<evidence type="ECO:0000256" key="8">
    <source>
        <dbReference type="SAM" id="Phobius"/>
    </source>
</evidence>
<dbReference type="InterPro" id="IPR011701">
    <property type="entry name" value="MFS"/>
</dbReference>
<evidence type="ECO:0000313" key="9">
    <source>
        <dbReference type="EMBL" id="KAK5706533.1"/>
    </source>
</evidence>
<dbReference type="Gene3D" id="1.20.1250.20">
    <property type="entry name" value="MFS general substrate transporter like domains"/>
    <property type="match status" value="2"/>
</dbReference>
<evidence type="ECO:0000256" key="2">
    <source>
        <dbReference type="ARBA" id="ARBA00022448"/>
    </source>
</evidence>
<reference evidence="9" key="1">
    <citation type="submission" date="2023-08" db="EMBL/GenBank/DDBJ databases">
        <title>Black Yeasts Isolated from many extreme environments.</title>
        <authorList>
            <person name="Coleine C."/>
            <person name="Stajich J.E."/>
            <person name="Selbmann L."/>
        </authorList>
    </citation>
    <scope>NUCLEOTIDE SEQUENCE</scope>
    <source>
        <strain evidence="9">CCFEE 5810</strain>
    </source>
</reference>
<dbReference type="GO" id="GO:0016020">
    <property type="term" value="C:membrane"/>
    <property type="evidence" value="ECO:0007669"/>
    <property type="project" value="UniProtKB-SubCell"/>
</dbReference>
<feature type="transmembrane region" description="Helical" evidence="8">
    <location>
        <begin position="175"/>
        <end position="196"/>
    </location>
</feature>
<dbReference type="Proteomes" id="UP001310594">
    <property type="component" value="Unassembled WGS sequence"/>
</dbReference>
<feature type="transmembrane region" description="Helical" evidence="8">
    <location>
        <begin position="343"/>
        <end position="365"/>
    </location>
</feature>
<feature type="region of interest" description="Disordered" evidence="7">
    <location>
        <begin position="1"/>
        <end position="21"/>
    </location>
</feature>
<evidence type="ECO:0000256" key="7">
    <source>
        <dbReference type="SAM" id="MobiDB-lite"/>
    </source>
</evidence>
<feature type="transmembrane region" description="Helical" evidence="8">
    <location>
        <begin position="308"/>
        <end position="331"/>
    </location>
</feature>